<reference evidence="9" key="1">
    <citation type="journal article" date="2017" name="Plant J.">
        <title>The pomegranate (Punica granatum L.) genome and the genomics of punicalagin biosynthesis.</title>
        <authorList>
            <person name="Qin G."/>
            <person name="Xu C."/>
            <person name="Ming R."/>
            <person name="Tang H."/>
            <person name="Guyot R."/>
            <person name="Kramer E.M."/>
            <person name="Hu Y."/>
            <person name="Yi X."/>
            <person name="Qi Y."/>
            <person name="Xu X."/>
            <person name="Gao Z."/>
            <person name="Pan H."/>
            <person name="Jian J."/>
            <person name="Tian Y."/>
            <person name="Yue Z."/>
            <person name="Xu Y."/>
        </authorList>
    </citation>
    <scope>NUCLEOTIDE SEQUENCE [LARGE SCALE GENOMIC DNA]</scope>
    <source>
        <strain evidence="9">cv. Dabenzi</strain>
    </source>
</reference>
<dbReference type="PANTHER" id="PTHR46869:SF7">
    <property type="entry name" value="ZINC FINGER PROTEIN ZAT9-LIKE"/>
    <property type="match status" value="1"/>
</dbReference>
<feature type="compositionally biased region" description="Basic and acidic residues" evidence="5">
    <location>
        <begin position="338"/>
        <end position="374"/>
    </location>
</feature>
<dbReference type="Pfam" id="PF00096">
    <property type="entry name" value="zf-C2H2"/>
    <property type="match status" value="1"/>
</dbReference>
<reference evidence="7" key="2">
    <citation type="submission" date="2017-06" db="EMBL/GenBank/DDBJ databases">
        <title>The pomegranate genome and the genomics of punicalagin biosynthesis.</title>
        <authorList>
            <person name="Xu C."/>
        </authorList>
    </citation>
    <scope>NUCLEOTIDE SEQUENCE [LARGE SCALE GENOMIC DNA]</scope>
    <source>
        <tissue evidence="7">Fresh leaf</tissue>
    </source>
</reference>
<feature type="region of interest" description="Disordered" evidence="5">
    <location>
        <begin position="336"/>
        <end position="374"/>
    </location>
</feature>
<keyword evidence="2 4" id="KW-0863">Zinc-finger</keyword>
<feature type="region of interest" description="Disordered" evidence="5">
    <location>
        <begin position="23"/>
        <end position="86"/>
    </location>
</feature>
<dbReference type="SUPFAM" id="SSF57667">
    <property type="entry name" value="beta-beta-alpha zinc fingers"/>
    <property type="match status" value="1"/>
</dbReference>
<dbReference type="EMBL" id="MTKT01003433">
    <property type="protein sequence ID" value="OWM74794.1"/>
    <property type="molecule type" value="Genomic_DNA"/>
</dbReference>
<accession>A0A218WPM7</accession>
<dbReference type="InterPro" id="IPR036236">
    <property type="entry name" value="Znf_C2H2_sf"/>
</dbReference>
<comment type="caution">
    <text evidence="7">The sequence shown here is derived from an EMBL/GenBank/DDBJ whole genome shotgun (WGS) entry which is preliminary data.</text>
</comment>
<dbReference type="PROSITE" id="PS50157">
    <property type="entry name" value="ZINC_FINGER_C2H2_2"/>
    <property type="match status" value="3"/>
</dbReference>
<dbReference type="Proteomes" id="UP000233551">
    <property type="component" value="Unassembled WGS sequence"/>
</dbReference>
<protein>
    <recommendedName>
        <fullName evidence="6">C2H2-type domain-containing protein</fullName>
    </recommendedName>
</protein>
<sequence>MEQRYRCKQCNATFASGRVLGGHARGHDVARRKLQKRALSAAANEPETSDPSGSRGYGPRENPKKSWKTSHSRMRSQEHGPTGAPLDHVTVLLGPYPCRECGQVFESLKSLSNHRRVHVHAHVRQEMFKFNRGRRSDLEETLANVAPICPVRRKRSLRVFCAPPQTGESNRNEQPPVPSPVSETEQDDVHESALGLLLLSRGLRDPDDKFTEKIEILPVIQSGVSKKVDQTTKDDALGVKEISDSNYSKEVRSGDPNEEGKLVELNLQVNMVYLETECENAEGLIVFGDGETVMRARGDAVKLGCESEELEGCYGGLTKKPKLEHDWKGNKIKINKGSPDRRILSPTKEGQEKVQAESLLTKENEPQSERDSVNMDDKTYRCPTCYKVYGSCHALRGHKRVHSVKASTGTKAGRITKVLNQFWLSDIPDLLDLNAQAMCT</sequence>
<evidence type="ECO:0000313" key="7">
    <source>
        <dbReference type="EMBL" id="OWM74794.1"/>
    </source>
</evidence>
<keyword evidence="10" id="KW-1185">Reference proteome</keyword>
<dbReference type="OrthoDB" id="6077919at2759"/>
<feature type="domain" description="C2H2-type" evidence="6">
    <location>
        <begin position="380"/>
        <end position="407"/>
    </location>
</feature>
<evidence type="ECO:0000259" key="6">
    <source>
        <dbReference type="PROSITE" id="PS50157"/>
    </source>
</evidence>
<dbReference type="GO" id="GO:0008270">
    <property type="term" value="F:zinc ion binding"/>
    <property type="evidence" value="ECO:0007669"/>
    <property type="project" value="UniProtKB-KW"/>
</dbReference>
<dbReference type="PROSITE" id="PS00028">
    <property type="entry name" value="ZINC_FINGER_C2H2_1"/>
    <property type="match status" value="3"/>
</dbReference>
<proteinExistence type="predicted"/>
<dbReference type="SMART" id="SM00355">
    <property type="entry name" value="ZnF_C2H2"/>
    <property type="match status" value="3"/>
</dbReference>
<feature type="domain" description="C2H2-type" evidence="6">
    <location>
        <begin position="96"/>
        <end position="125"/>
    </location>
</feature>
<gene>
    <name evidence="7" type="ORF">CDL15_Pgr004561</name>
    <name evidence="8" type="ORF">CRG98_040865</name>
</gene>
<dbReference type="GeneID" id="116214460"/>
<dbReference type="PANTHER" id="PTHR46869">
    <property type="entry name" value="C2H2-LIKE ZINC FINGER PROTEIN"/>
    <property type="match status" value="1"/>
</dbReference>
<dbReference type="AlphaFoldDB" id="A0A218WPM7"/>
<evidence type="ECO:0000256" key="5">
    <source>
        <dbReference type="SAM" id="MobiDB-lite"/>
    </source>
</evidence>
<keyword evidence="1" id="KW-0479">Metal-binding</keyword>
<dbReference type="InterPro" id="IPR013087">
    <property type="entry name" value="Znf_C2H2_type"/>
</dbReference>
<evidence type="ECO:0000256" key="3">
    <source>
        <dbReference type="ARBA" id="ARBA00022833"/>
    </source>
</evidence>
<name>A0A218WPM7_PUNGR</name>
<feature type="domain" description="C2H2-type" evidence="6">
    <location>
        <begin position="5"/>
        <end position="32"/>
    </location>
</feature>
<evidence type="ECO:0000256" key="2">
    <source>
        <dbReference type="ARBA" id="ARBA00022771"/>
    </source>
</evidence>
<evidence type="ECO:0000313" key="10">
    <source>
        <dbReference type="Proteomes" id="UP000233551"/>
    </source>
</evidence>
<dbReference type="Pfam" id="PF13912">
    <property type="entry name" value="zf-C2H2_6"/>
    <property type="match status" value="2"/>
</dbReference>
<feature type="region of interest" description="Disordered" evidence="5">
    <location>
        <begin position="162"/>
        <end position="186"/>
    </location>
</feature>
<feature type="compositionally biased region" description="Basic residues" evidence="5">
    <location>
        <begin position="65"/>
        <end position="74"/>
    </location>
</feature>
<evidence type="ECO:0000313" key="9">
    <source>
        <dbReference type="Proteomes" id="UP000197138"/>
    </source>
</evidence>
<organism evidence="7 9">
    <name type="scientific">Punica granatum</name>
    <name type="common">Pomegranate</name>
    <dbReference type="NCBI Taxonomy" id="22663"/>
    <lineage>
        <taxon>Eukaryota</taxon>
        <taxon>Viridiplantae</taxon>
        <taxon>Streptophyta</taxon>
        <taxon>Embryophyta</taxon>
        <taxon>Tracheophyta</taxon>
        <taxon>Spermatophyta</taxon>
        <taxon>Magnoliopsida</taxon>
        <taxon>eudicotyledons</taxon>
        <taxon>Gunneridae</taxon>
        <taxon>Pentapetalae</taxon>
        <taxon>rosids</taxon>
        <taxon>malvids</taxon>
        <taxon>Myrtales</taxon>
        <taxon>Lythraceae</taxon>
        <taxon>Punica</taxon>
    </lineage>
</organism>
<evidence type="ECO:0000313" key="8">
    <source>
        <dbReference type="EMBL" id="PKI38752.1"/>
    </source>
</evidence>
<dbReference type="EMBL" id="PGOL01004026">
    <property type="protein sequence ID" value="PKI38752.1"/>
    <property type="molecule type" value="Genomic_DNA"/>
</dbReference>
<evidence type="ECO:0000256" key="4">
    <source>
        <dbReference type="PROSITE-ProRule" id="PRU00042"/>
    </source>
</evidence>
<keyword evidence="3" id="KW-0862">Zinc</keyword>
<dbReference type="FunFam" id="3.30.160.60:FF:000446">
    <property type="entry name" value="Zinc finger protein"/>
    <property type="match status" value="1"/>
</dbReference>
<reference evidence="8 10" key="3">
    <citation type="submission" date="2017-11" db="EMBL/GenBank/DDBJ databases">
        <title>De-novo sequencing of pomegranate (Punica granatum L.) genome.</title>
        <authorList>
            <person name="Akparov Z."/>
            <person name="Amiraslanov A."/>
            <person name="Hajiyeva S."/>
            <person name="Abbasov M."/>
            <person name="Kaur K."/>
            <person name="Hamwieh A."/>
            <person name="Solovyev V."/>
            <person name="Salamov A."/>
            <person name="Braich B."/>
            <person name="Kosarev P."/>
            <person name="Mahmoud A."/>
            <person name="Hajiyev E."/>
            <person name="Babayeva S."/>
            <person name="Izzatullayeva V."/>
            <person name="Mammadov A."/>
            <person name="Mammadov A."/>
            <person name="Sharifova S."/>
            <person name="Ojaghi J."/>
            <person name="Eynullazada K."/>
            <person name="Bayramov B."/>
            <person name="Abdulazimova A."/>
            <person name="Shahmuradov I."/>
        </authorList>
    </citation>
    <scope>NUCLEOTIDE SEQUENCE [LARGE SCALE GENOMIC DNA]</scope>
    <source>
        <strain evidence="8">AG2017</strain>
        <strain evidence="10">cv. AG2017</strain>
        <tissue evidence="8">Leaf</tissue>
    </source>
</reference>
<dbReference type="STRING" id="22663.A0A218WPM7"/>
<dbReference type="Proteomes" id="UP000197138">
    <property type="component" value="Unassembled WGS sequence"/>
</dbReference>
<dbReference type="Gene3D" id="3.30.160.60">
    <property type="entry name" value="Classic Zinc Finger"/>
    <property type="match status" value="1"/>
</dbReference>
<evidence type="ECO:0000256" key="1">
    <source>
        <dbReference type="ARBA" id="ARBA00022723"/>
    </source>
</evidence>